<dbReference type="SMART" id="SM00249">
    <property type="entry name" value="PHD"/>
    <property type="match status" value="4"/>
</dbReference>
<feature type="region of interest" description="Disordered" evidence="10">
    <location>
        <begin position="302"/>
        <end position="324"/>
    </location>
</feature>
<dbReference type="Pfam" id="PF00628">
    <property type="entry name" value="PHD"/>
    <property type="match status" value="1"/>
</dbReference>
<evidence type="ECO:0000256" key="6">
    <source>
        <dbReference type="ARBA" id="ARBA00023015"/>
    </source>
</evidence>
<evidence type="ECO:0000313" key="13">
    <source>
        <dbReference type="Proteomes" id="UP001626550"/>
    </source>
</evidence>
<comment type="subcellular location">
    <subcellularLocation>
        <location evidence="1">Nucleus</location>
    </subcellularLocation>
</comment>
<evidence type="ECO:0000313" key="12">
    <source>
        <dbReference type="EMBL" id="KAL3310630.1"/>
    </source>
</evidence>
<dbReference type="Proteomes" id="UP001626550">
    <property type="component" value="Unassembled WGS sequence"/>
</dbReference>
<comment type="caution">
    <text evidence="12">The sequence shown here is derived from an EMBL/GenBank/DDBJ whole genome shotgun (WGS) entry which is preliminary data.</text>
</comment>
<dbReference type="PROSITE" id="PS50016">
    <property type="entry name" value="ZF_PHD_2"/>
    <property type="match status" value="3"/>
</dbReference>
<feature type="domain" description="PHD-type" evidence="11">
    <location>
        <begin position="452"/>
        <end position="502"/>
    </location>
</feature>
<dbReference type="InterPro" id="IPR003888">
    <property type="entry name" value="FYrich_N"/>
</dbReference>
<dbReference type="InterPro" id="IPR011011">
    <property type="entry name" value="Znf_FYVE_PHD"/>
</dbReference>
<keyword evidence="2" id="KW-0479">Metal-binding</keyword>
<dbReference type="EMBL" id="JBJKFK010002783">
    <property type="protein sequence ID" value="KAL3310630.1"/>
    <property type="molecule type" value="Genomic_DNA"/>
</dbReference>
<evidence type="ECO:0000256" key="3">
    <source>
        <dbReference type="ARBA" id="ARBA00022737"/>
    </source>
</evidence>
<protein>
    <recommendedName>
        <fullName evidence="11">PHD-type domain-containing protein</fullName>
    </recommendedName>
</protein>
<evidence type="ECO:0000259" key="11">
    <source>
        <dbReference type="PROSITE" id="PS50016"/>
    </source>
</evidence>
<keyword evidence="4 9" id="KW-0863">Zinc-finger</keyword>
<gene>
    <name evidence="12" type="ORF">Ciccas_010801</name>
</gene>
<keyword evidence="8" id="KW-0539">Nucleus</keyword>
<dbReference type="Gene3D" id="3.30.160.360">
    <property type="match status" value="1"/>
</dbReference>
<feature type="region of interest" description="Disordered" evidence="10">
    <location>
        <begin position="161"/>
        <end position="224"/>
    </location>
</feature>
<dbReference type="InterPro" id="IPR013083">
    <property type="entry name" value="Znf_RING/FYVE/PHD"/>
</dbReference>
<reference evidence="12 13" key="1">
    <citation type="submission" date="2024-11" db="EMBL/GenBank/DDBJ databases">
        <title>Adaptive evolution of stress response genes in parasites aligns with host niche diversity.</title>
        <authorList>
            <person name="Hahn C."/>
            <person name="Resl P."/>
        </authorList>
    </citation>
    <scope>NUCLEOTIDE SEQUENCE [LARGE SCALE GENOMIC DNA]</scope>
    <source>
        <strain evidence="12">EGGRZ-B1_66</strain>
        <tissue evidence="12">Body</tissue>
    </source>
</reference>
<feature type="compositionally biased region" description="Basic residues" evidence="10">
    <location>
        <begin position="187"/>
        <end position="196"/>
    </location>
</feature>
<keyword evidence="5" id="KW-0862">Zinc</keyword>
<dbReference type="Gene3D" id="3.30.40.10">
    <property type="entry name" value="Zinc/RING finger domain, C3HC4 (zinc finger)"/>
    <property type="match status" value="4"/>
</dbReference>
<dbReference type="InterPro" id="IPR019786">
    <property type="entry name" value="Zinc_finger_PHD-type_CS"/>
</dbReference>
<evidence type="ECO:0000256" key="8">
    <source>
        <dbReference type="ARBA" id="ARBA00023242"/>
    </source>
</evidence>
<dbReference type="GO" id="GO:0008270">
    <property type="term" value="F:zinc ion binding"/>
    <property type="evidence" value="ECO:0007669"/>
    <property type="project" value="UniProtKB-KW"/>
</dbReference>
<evidence type="ECO:0000256" key="9">
    <source>
        <dbReference type="PROSITE-ProRule" id="PRU00146"/>
    </source>
</evidence>
<dbReference type="AlphaFoldDB" id="A0ABD2PTW6"/>
<dbReference type="PANTHER" id="PTHR45888">
    <property type="entry name" value="HL01030P-RELATED"/>
    <property type="match status" value="1"/>
</dbReference>
<dbReference type="InterPro" id="IPR001965">
    <property type="entry name" value="Znf_PHD"/>
</dbReference>
<dbReference type="Pfam" id="PF05964">
    <property type="entry name" value="FYRN"/>
    <property type="match status" value="1"/>
</dbReference>
<dbReference type="PROSITE" id="PS51542">
    <property type="entry name" value="FYRN"/>
    <property type="match status" value="1"/>
</dbReference>
<evidence type="ECO:0000256" key="10">
    <source>
        <dbReference type="SAM" id="MobiDB-lite"/>
    </source>
</evidence>
<feature type="domain" description="PHD-type" evidence="11">
    <location>
        <begin position="550"/>
        <end position="613"/>
    </location>
</feature>
<evidence type="ECO:0000256" key="1">
    <source>
        <dbReference type="ARBA" id="ARBA00004123"/>
    </source>
</evidence>
<dbReference type="PROSITE" id="PS01359">
    <property type="entry name" value="ZF_PHD_1"/>
    <property type="match status" value="2"/>
</dbReference>
<evidence type="ECO:0000256" key="2">
    <source>
        <dbReference type="ARBA" id="ARBA00022723"/>
    </source>
</evidence>
<keyword evidence="13" id="KW-1185">Reference proteome</keyword>
<keyword evidence="3" id="KW-0677">Repeat</keyword>
<keyword evidence="6" id="KW-0805">Transcription regulation</keyword>
<name>A0ABD2PTW6_9PLAT</name>
<evidence type="ECO:0000256" key="5">
    <source>
        <dbReference type="ARBA" id="ARBA00022833"/>
    </source>
</evidence>
<sequence>MIKRKKTKGSFLTQSLIELHQRNNFDIQILQSYGLENLLAEQKETKNSFKADEVLTELTPLEKSLYAMEAEDSIATAKLHSRIDLSLIKQSITKSPILWKAMPQLKTIERKHIAAIAGCVIAKAKSRNQPKPAPTPAPIELITQSGRHRKLTEKVAEYMFESRKRKGSEDTGSSTPASDITEEEVKRPKRISKPRRTLSPPLSVVSSTAKKERTGPRVKQVYSPPPVNDAVYNTIVQAAQLVGTDAKRATPTDAASAALKQHAEQTSSPPQCPCAGCNAKPCGVCLHCRKQRTCQHLKCLRKRPSSTGPRVKMPSSCNKPRPLGNQNALSESLLARKEDALQPQIKKTERSMLGGDLGMIFGGRNHPAALENVDRLRPVDGEIIDSEMALKGAGFPVVTSKKAAAPGEICFSCGSAGGNFLYCEACSEPFHFYCVDRAFRPRKRDKLLCQNCSSCKLCSNTGVELRCSKCLLAFHRHCLRGYPPANQPEPGATWQCHFCTHCVHCEVTPLDKTALQTRALHPGEENPLQIVPWSSEPEKCADCAAQLEKSAVCPECERTYNSNAQQMLQCDRCQAWIHRTCAKLTPDEYQLIVRIPSDQLAQFRIFCSACHGAASADEASAFPGCDPLRNYAREQLKQRMQSVVNTCKASEATTIPQLDGNDDSGPPIFASWLVSGEMPRNWVTVKALVGPVVARIVDAMNCKRQEQYYVANLRALYRWFARLVERQFPWICTMNILNEVRDRLQPRRNHQPKLDDVIDNIAASCNLDVHELVCPVVAQLCDLKRNQFAYLSNPRNTSVVRYASLNEWRWMDQLQPSISQHLSQCHSEHRCGMYAHGVIDLVNACKRGVNNPCPAPHNLVQTLLEAAEQQEELFIEHWCTREELQVTHNLMTESLPDTPYILTEEQIKKVDIIQDRTPKVEDARVCILCGIGGEENAVEGRLLFIGCDCWVHVNCALWSKEVYEEESGRLVGVPRPECHERTFKLRVVSELDVLRNKRLARLQPTAASTKTVRLGQFQADDLVHERDLNAVNQDVVENMSEIGIGDLLVCRRVFISSDCFLRFLLDLVQWRARSFLEMQAKVRAKLSELTAGTINNLYLGGEWLQIASGGLPHDAWIIKIGALTIHSLGDLREASDEHGCTRSKRGYLCPVGFRASRYFWSMRNLNQRQLYKMRVHQVSTPTKTMCLF</sequence>
<feature type="domain" description="PHD-type" evidence="11">
    <location>
        <begin position="407"/>
        <end position="455"/>
    </location>
</feature>
<dbReference type="CDD" id="cd15506">
    <property type="entry name" value="PHD1_KMT2A_like"/>
    <property type="match status" value="1"/>
</dbReference>
<dbReference type="InterPro" id="IPR019787">
    <property type="entry name" value="Znf_PHD-finger"/>
</dbReference>
<dbReference type="SUPFAM" id="SSF57903">
    <property type="entry name" value="FYVE/PHD zinc finger"/>
    <property type="match status" value="3"/>
</dbReference>
<organism evidence="12 13">
    <name type="scientific">Cichlidogyrus casuarinus</name>
    <dbReference type="NCBI Taxonomy" id="1844966"/>
    <lineage>
        <taxon>Eukaryota</taxon>
        <taxon>Metazoa</taxon>
        <taxon>Spiralia</taxon>
        <taxon>Lophotrochozoa</taxon>
        <taxon>Platyhelminthes</taxon>
        <taxon>Monogenea</taxon>
        <taxon>Monopisthocotylea</taxon>
        <taxon>Dactylogyridea</taxon>
        <taxon>Ancyrocephalidae</taxon>
        <taxon>Cichlidogyrus</taxon>
    </lineage>
</organism>
<dbReference type="GO" id="GO:0005634">
    <property type="term" value="C:nucleus"/>
    <property type="evidence" value="ECO:0007669"/>
    <property type="project" value="UniProtKB-SubCell"/>
</dbReference>
<dbReference type="PANTHER" id="PTHR45888:SF5">
    <property type="entry name" value="D4, ISOFORM A"/>
    <property type="match status" value="1"/>
</dbReference>
<evidence type="ECO:0000256" key="7">
    <source>
        <dbReference type="ARBA" id="ARBA00023163"/>
    </source>
</evidence>
<proteinExistence type="predicted"/>
<evidence type="ECO:0000256" key="4">
    <source>
        <dbReference type="ARBA" id="ARBA00022771"/>
    </source>
</evidence>
<keyword evidence="7" id="KW-0804">Transcription</keyword>
<accession>A0ABD2PTW6</accession>